<dbReference type="GO" id="GO:0009228">
    <property type="term" value="P:thiamine biosynthetic process"/>
    <property type="evidence" value="ECO:0007669"/>
    <property type="project" value="UniProtKB-KW"/>
</dbReference>
<evidence type="ECO:0000256" key="5">
    <source>
        <dbReference type="ARBA" id="ARBA00022679"/>
    </source>
</evidence>
<evidence type="ECO:0000313" key="13">
    <source>
        <dbReference type="Proteomes" id="UP000324209"/>
    </source>
</evidence>
<dbReference type="Pfam" id="PF02110">
    <property type="entry name" value="HK"/>
    <property type="match status" value="1"/>
</dbReference>
<keyword evidence="8" id="KW-0418">Kinase</keyword>
<evidence type="ECO:0000256" key="10">
    <source>
        <dbReference type="ARBA" id="ARBA00022842"/>
    </source>
</evidence>
<dbReference type="AlphaFoldDB" id="A0A5C1QLL3"/>
<dbReference type="KEGG" id="ock:EXM22_08960"/>
<dbReference type="InterPro" id="IPR029056">
    <property type="entry name" value="Ribokinase-like"/>
</dbReference>
<evidence type="ECO:0000256" key="11">
    <source>
        <dbReference type="ARBA" id="ARBA00022977"/>
    </source>
</evidence>
<sequence>MVYKTFLKAINQSRPIIHVLMNNVTNLFVADALLALGCKPIMAFDARETAGVTIQSDGLCINTGTPHRHIQESYNLSLRSALRNKIPLVLDFPGVGSSPLRQDIAFQLLSILKEEDPDNLVPRIIRGNASEIYCLADGKSHGGSIDSIHNAEDVAGITRGLRSFASALCISGPENYILGQSSSILRGGHALMSRISGFGCVSSALMAAFLSCCSEFHTHDFSADAAAGVCSFMSECSSRITEINGPADFKLKFIDQIYNITEESNDQEVLF</sequence>
<proteinExistence type="predicted"/>
<keyword evidence="10" id="KW-0460">Magnesium</keyword>
<dbReference type="GO" id="GO:0000287">
    <property type="term" value="F:magnesium ion binding"/>
    <property type="evidence" value="ECO:0007669"/>
    <property type="project" value="InterPro"/>
</dbReference>
<reference evidence="12 13" key="1">
    <citation type="submission" date="2019-02" db="EMBL/GenBank/DDBJ databases">
        <title>Complete Genome Sequence and Methylome Analysis of free living Spirochaetas.</title>
        <authorList>
            <person name="Fomenkov A."/>
            <person name="Dubinina G."/>
            <person name="Leshcheva N."/>
            <person name="Mikheeva N."/>
            <person name="Grabovich M."/>
            <person name="Vincze T."/>
            <person name="Roberts R.J."/>
        </authorList>
    </citation>
    <scope>NUCLEOTIDE SEQUENCE [LARGE SCALE GENOMIC DNA]</scope>
    <source>
        <strain evidence="12 13">K2</strain>
    </source>
</reference>
<comment type="pathway">
    <text evidence="3">Cofactor biosynthesis; thiamine diphosphate biosynthesis; 4-methyl-5-(2-phosphoethyl)-thiazole from 5-(2-hydroxyethyl)-4-methylthiazole: step 1/1.</text>
</comment>
<evidence type="ECO:0000256" key="4">
    <source>
        <dbReference type="ARBA" id="ARBA00012129"/>
    </source>
</evidence>
<dbReference type="Gene3D" id="3.40.1190.20">
    <property type="match status" value="1"/>
</dbReference>
<name>A0A5C1QLL3_9SPIO</name>
<dbReference type="InterPro" id="IPR000417">
    <property type="entry name" value="Hyethyz_kinase"/>
</dbReference>
<comment type="cofactor">
    <cofactor evidence="2">
        <name>Mg(2+)</name>
        <dbReference type="ChEBI" id="CHEBI:18420"/>
    </cofactor>
</comment>
<evidence type="ECO:0000313" key="12">
    <source>
        <dbReference type="EMBL" id="QEN08109.1"/>
    </source>
</evidence>
<dbReference type="PRINTS" id="PR01099">
    <property type="entry name" value="HYETHTZKNASE"/>
</dbReference>
<protein>
    <recommendedName>
        <fullName evidence="4">hydroxyethylthiazole kinase</fullName>
        <ecNumber evidence="4">2.7.1.50</ecNumber>
    </recommendedName>
</protein>
<keyword evidence="5" id="KW-0808">Transferase</keyword>
<dbReference type="OrthoDB" id="9778146at2"/>
<keyword evidence="6" id="KW-0479">Metal-binding</keyword>
<dbReference type="RefSeq" id="WP_149486189.1">
    <property type="nucleotide sequence ID" value="NZ_CP036150.1"/>
</dbReference>
<gene>
    <name evidence="12" type="ORF">EXM22_08960</name>
</gene>
<comment type="catalytic activity">
    <reaction evidence="1">
        <text>5-(2-hydroxyethyl)-4-methylthiazole + ATP = 4-methyl-5-(2-phosphooxyethyl)-thiazole + ADP + H(+)</text>
        <dbReference type="Rhea" id="RHEA:24212"/>
        <dbReference type="ChEBI" id="CHEBI:15378"/>
        <dbReference type="ChEBI" id="CHEBI:17957"/>
        <dbReference type="ChEBI" id="CHEBI:30616"/>
        <dbReference type="ChEBI" id="CHEBI:58296"/>
        <dbReference type="ChEBI" id="CHEBI:456216"/>
        <dbReference type="EC" id="2.7.1.50"/>
    </reaction>
</comment>
<dbReference type="PIRSF" id="PIRSF000513">
    <property type="entry name" value="Thz_kinase"/>
    <property type="match status" value="1"/>
</dbReference>
<evidence type="ECO:0000256" key="2">
    <source>
        <dbReference type="ARBA" id="ARBA00001946"/>
    </source>
</evidence>
<dbReference type="GO" id="GO:0004417">
    <property type="term" value="F:hydroxyethylthiazole kinase activity"/>
    <property type="evidence" value="ECO:0007669"/>
    <property type="project" value="UniProtKB-EC"/>
</dbReference>
<dbReference type="EC" id="2.7.1.50" evidence="4"/>
<dbReference type="GO" id="GO:0009229">
    <property type="term" value="P:thiamine diphosphate biosynthetic process"/>
    <property type="evidence" value="ECO:0007669"/>
    <property type="project" value="UniProtKB-UniPathway"/>
</dbReference>
<organism evidence="12 13">
    <name type="scientific">Oceanispirochaeta crateris</name>
    <dbReference type="NCBI Taxonomy" id="2518645"/>
    <lineage>
        <taxon>Bacteria</taxon>
        <taxon>Pseudomonadati</taxon>
        <taxon>Spirochaetota</taxon>
        <taxon>Spirochaetia</taxon>
        <taxon>Spirochaetales</taxon>
        <taxon>Spirochaetaceae</taxon>
        <taxon>Oceanispirochaeta</taxon>
    </lineage>
</organism>
<evidence type="ECO:0000256" key="3">
    <source>
        <dbReference type="ARBA" id="ARBA00004868"/>
    </source>
</evidence>
<keyword evidence="7" id="KW-0547">Nucleotide-binding</keyword>
<accession>A0A5C1QLL3</accession>
<evidence type="ECO:0000256" key="7">
    <source>
        <dbReference type="ARBA" id="ARBA00022741"/>
    </source>
</evidence>
<keyword evidence="9" id="KW-0067">ATP-binding</keyword>
<dbReference type="Proteomes" id="UP000324209">
    <property type="component" value="Chromosome"/>
</dbReference>
<evidence type="ECO:0000256" key="1">
    <source>
        <dbReference type="ARBA" id="ARBA00001771"/>
    </source>
</evidence>
<evidence type="ECO:0000256" key="6">
    <source>
        <dbReference type="ARBA" id="ARBA00022723"/>
    </source>
</evidence>
<dbReference type="SUPFAM" id="SSF53613">
    <property type="entry name" value="Ribokinase-like"/>
    <property type="match status" value="1"/>
</dbReference>
<dbReference type="UniPathway" id="UPA00060">
    <property type="reaction ID" value="UER00139"/>
</dbReference>
<evidence type="ECO:0000256" key="9">
    <source>
        <dbReference type="ARBA" id="ARBA00022840"/>
    </source>
</evidence>
<dbReference type="GO" id="GO:0005524">
    <property type="term" value="F:ATP binding"/>
    <property type="evidence" value="ECO:0007669"/>
    <property type="project" value="UniProtKB-KW"/>
</dbReference>
<evidence type="ECO:0000256" key="8">
    <source>
        <dbReference type="ARBA" id="ARBA00022777"/>
    </source>
</evidence>
<keyword evidence="13" id="KW-1185">Reference proteome</keyword>
<keyword evidence="11" id="KW-0784">Thiamine biosynthesis</keyword>
<dbReference type="EMBL" id="CP036150">
    <property type="protein sequence ID" value="QEN08109.1"/>
    <property type="molecule type" value="Genomic_DNA"/>
</dbReference>